<dbReference type="Proteomes" id="UP000623681">
    <property type="component" value="Unassembled WGS sequence"/>
</dbReference>
<proteinExistence type="predicted"/>
<organism evidence="2 3">
    <name type="scientific">Clostridium paridis</name>
    <dbReference type="NCBI Taxonomy" id="2803863"/>
    <lineage>
        <taxon>Bacteria</taxon>
        <taxon>Bacillati</taxon>
        <taxon>Bacillota</taxon>
        <taxon>Clostridia</taxon>
        <taxon>Eubacteriales</taxon>
        <taxon>Clostridiaceae</taxon>
        <taxon>Clostridium</taxon>
    </lineage>
</organism>
<gene>
    <name evidence="2" type="ORF">JK634_00070</name>
</gene>
<keyword evidence="3" id="KW-1185">Reference proteome</keyword>
<dbReference type="Pfam" id="PF10947">
    <property type="entry name" value="DUF2628"/>
    <property type="match status" value="1"/>
</dbReference>
<dbReference type="RefSeq" id="WP_202765594.1">
    <property type="nucleotide sequence ID" value="NZ_JAESWA010000001.1"/>
</dbReference>
<dbReference type="InterPro" id="IPR024399">
    <property type="entry name" value="DUF2628"/>
</dbReference>
<evidence type="ECO:0000256" key="1">
    <source>
        <dbReference type="SAM" id="Phobius"/>
    </source>
</evidence>
<feature type="transmembrane region" description="Helical" evidence="1">
    <location>
        <begin position="113"/>
        <end position="132"/>
    </location>
</feature>
<evidence type="ECO:0000313" key="3">
    <source>
        <dbReference type="Proteomes" id="UP000623681"/>
    </source>
</evidence>
<dbReference type="EMBL" id="JAESWA010000001">
    <property type="protein sequence ID" value="MBL4930207.1"/>
    <property type="molecule type" value="Genomic_DNA"/>
</dbReference>
<dbReference type="AlphaFoldDB" id="A0A937K208"/>
<keyword evidence="1" id="KW-1133">Transmembrane helix</keyword>
<sequence length="198" mass="22537">MICPKCGREYENSTECPYCASEMNTSNYSNNSYYASSEVTTEDLENYVGLKKADYFLTKWSDMDATASKISWNWPAFFINWVWLLYRKMYAFGFAVLGFNIISRMFIKSSGFSFILSVVEMIAGGLLGNWIYKYSAEKKIKEIKRLSNDEEVARRRISMAGGVNIAVPIIFGVLYGLVIIFLVLLAVAAFSARSTYNF</sequence>
<comment type="caution">
    <text evidence="2">The sequence shown here is derived from an EMBL/GenBank/DDBJ whole genome shotgun (WGS) entry which is preliminary data.</text>
</comment>
<keyword evidence="1" id="KW-0812">Transmembrane</keyword>
<accession>A0A937K208</accession>
<evidence type="ECO:0000313" key="2">
    <source>
        <dbReference type="EMBL" id="MBL4930207.1"/>
    </source>
</evidence>
<protein>
    <submittedName>
        <fullName evidence="2">DUF2628 domain-containing protein</fullName>
    </submittedName>
</protein>
<reference evidence="2" key="1">
    <citation type="submission" date="2021-01" db="EMBL/GenBank/DDBJ databases">
        <title>Genome public.</title>
        <authorList>
            <person name="Liu C."/>
            <person name="Sun Q."/>
        </authorList>
    </citation>
    <scope>NUCLEOTIDE SEQUENCE</scope>
    <source>
        <strain evidence="2">YIM B02565</strain>
    </source>
</reference>
<name>A0A937K208_9CLOT</name>
<keyword evidence="1" id="KW-0472">Membrane</keyword>
<feature type="transmembrane region" description="Helical" evidence="1">
    <location>
        <begin position="165"/>
        <end position="190"/>
    </location>
</feature>